<gene>
    <name evidence="7" type="primary">hxuA_2</name>
    <name evidence="7" type="ORF">VVAX_06718</name>
</gene>
<dbReference type="InterPro" id="IPR021026">
    <property type="entry name" value="Filamn_hemagglutn_DUF3739"/>
</dbReference>
<feature type="region of interest" description="Disordered" evidence="4">
    <location>
        <begin position="4120"/>
        <end position="4144"/>
    </location>
</feature>
<accession>A0A679J9Q7</accession>
<evidence type="ECO:0000259" key="6">
    <source>
        <dbReference type="SMART" id="SM00912"/>
    </source>
</evidence>
<dbReference type="InterPro" id="IPR012334">
    <property type="entry name" value="Pectin_lyas_fold"/>
</dbReference>
<protein>
    <submittedName>
        <fullName evidence="7">Heme/hemopexin-binding protein</fullName>
    </submittedName>
</protein>
<dbReference type="Gene3D" id="2.160.20.10">
    <property type="entry name" value="Single-stranded right-handed beta-helix, Pectin lyase-like"/>
    <property type="match status" value="2"/>
</dbReference>
<evidence type="ECO:0000256" key="4">
    <source>
        <dbReference type="SAM" id="MobiDB-lite"/>
    </source>
</evidence>
<evidence type="ECO:0000256" key="5">
    <source>
        <dbReference type="SAM" id="SignalP"/>
    </source>
</evidence>
<feature type="domain" description="Filamentous haemagglutinin FhaB/tRNA nuclease CdiA-like TPS" evidence="6">
    <location>
        <begin position="137"/>
        <end position="244"/>
    </location>
</feature>
<dbReference type="SUPFAM" id="SSF51126">
    <property type="entry name" value="Pectin lyase-like"/>
    <property type="match status" value="1"/>
</dbReference>
<feature type="region of interest" description="Disordered" evidence="4">
    <location>
        <begin position="55"/>
        <end position="76"/>
    </location>
</feature>
<name>A0A679J9Q7_VARPD</name>
<sequence>MPARSFRISPLVQAIAMALAAGTTATAVVPAHAQQAFSPAWMAQKNMAQGAAAATGRLPNGMPASMLTSPQAQQQRANEQLQQSISNLNLAARGIAAQQAAQAAARAAAQNDPSSVPDGLAEGGLKVDTKSLTAGWANANAPVQSQQPDGRTNVAIQQTGDKAILNWETFNVGRNTTVDFKQQADWTVLNRVNDPQARPSQIQGQIRGDGTVLIANRNGVVFSGSSQTDTRNLVAAAAKISDEQFRTSGIYSAGTAPSFTDAQGKVEVQAGARIATRTPTISTDGGGYVLLVGQEVHNAGDIATPRGQAALAAGDSFLIRKGAGTGGNQASTTRGNEVTPQLAAGSLAGKVVNTGSIVAREGDVTLAGRDVQQNGVALATSTVNNRGTVHLSAVGEGGTVALGQGAATAVVIEDDGKTTALDSQRDGLRGPVLASGPEIVAVSDRRDQSRIEIASSGTVDFQADSLTLATGGQVAVVAAGRTLVRDRAQIDVSGAVGVSLAMESNNVKVNVQGNEQRDAPLNRDGKSLNNNDVWIDRRSLVFVPKGTNGYTSDRWYTAGGLLEVGGYLGTEGHTASEWMAQGGTVSFGGAEVVTQAGSSINLSGGTLNVQTGFIHQTWLKGADGRLYEVSKAPGDQRYEGLYRGFEDEHKRWGDKTTGFFYNPLIGPQQRLENGYTVGRDAGRLVVGTQAAVIEGGITAEAFQGLRQTQAPQAALDGYDQSHDAASRRGQFIVGDYTPMFDRRTGATNYLLSAALDRVELREMGDANERIAAALDFGTALPADRKDRLLLDTAHLNSLGLGAVRIAARERIELNADLQVAAGGNITLYGNDVAVQANLTAHGGSIALGNVLAQPATGNTLESIVNTRAPRGHVALAEHVKLDASGLWRNTELDPLAQDVAYANGGSVSIRGTGDVALHDASEIDVSSGAVMRAGGKTQAGKGGNVTLATTTPTGTLRIDPGAQLRGHGVAGGGTLSIQAGNVLISDAPAGTDTPDAGTLVLGGNFFDKGFSAYEVTGGEGLTVAEGTQVVVNMPVYRFRDDARRIASDAAAAQALALWTPPLHEEDPVKAVLQQRKGASLTLQAGRSTLTEIDPATSTLAIGRGARIEVDPGQTIALRGAGQITVDGTLVAHGGSIDVRQQQYGFLDVAELTPNADGKVHTRSIWIGDNAVLDVSGHAHTATDAQGRTYGSVERGGSIVLGGAIDHDLATATSADAYLIVRPGAKLDASGAQALLDVPGLGPTNVATDGGRISLSSYLGLHIDGSLRAAAGGAGAAGGSLDIALESPLYAATGLARAQQEAIVPRELVVSQSQAQPSLLADSLAPGQADAALRYGKTTLSADRLGAGGFDNLTLLANGQLSFDGDVSLRMGQSLTLFSSSLSLAESSSASARVQLAAPYVKLSGTGAYYATTGILRPRMLHGMTPLDSQAVFSVQAGQLLDLGNSLSFGTEGRYAMQSEFTPVHVERRGFEKVELASDGDIRFLLANDNDARSRLWTHGGLTLAAAQLYPETGAIAVVNAGYRMDPVLLRTVFDADSPLRIERRGEAPAGVPSSAFGALEFGAAVIEQGGVLRAPLGNIRLGTDLEQGGLRVALLPGSITSVSGAGLVMPYGGTTDGIDYSYGGRAVRLLGDGGGAGIRLGAEHVDVQAGALLDMSGGGELAGAGFIAGRGGSTDARLHPLMQVGADGRFSLPSLSTNAVLAIVPGVQPVAAPATGPAGASPIAVGRQITIGAGVPGLPAGTYTLMPSTYALLPGAFRVELNGAAKSVGPAGQALAMRNGSWASTGQLSVAGTGVRDSLPTQVIVTSADVLRTYSQYNETSYADFVRADAARVGVPRAVLPADAGSLTFVLSAGRSDMSLDFEGLARFQAAEGGRGGSAVLLGGLIEVVGTGQSRTPGFEGASVRADTLNGLHAERLVVGARPAVVYGQSGRYVGFNDVASDVTLRAGALLKAPEVFLATRRDMAVEAGAGISTLGQGAAIYDAADGFVYQPDTSNLLAVSNGRLDVLAPAAAGKGSIRLGVCNSASCSANATLYSEGTITAATNGSFELDEAARYGTRHLALAVGAVNAGSAAALADAQSRGVLASGLTLNQEVLQRLLNGDSSTGAPALESLTLTARDAVNFYGNVTLDTIDPATGKSRLDTLVLGTPAIYGAGSAGDVATIRTRNLIWSGATQAPGTVASGGAGTGSGTLDIQAERIELGDMPHAVNNGQDDDARLALGFSTVKLGASERLTSSRKGSLAVYQSQGAYETGKGYTYSGGNLEISTPLLTGDAGAVGSITAGGSLRIGAPGGGARGADLAKGVQALGADLSFEARDIVVDTAIVLPTGKLTMKAQGDITLADGALLDVGGRKLAFNDLDKYSWGGDIDLESRAGSIRQAAGATIDLSAQQNRAGTLKAVALDASAGVVDLQGRILGAGSGHYDAGGTLVPFKAGSVDIRAQRLGDGGTLDDQFASLNQRLNDGAVFGNRSFQLKQGDLAIGNGLKAGEVNVSVDNGSLTVLGTIDASGERVGSIRLAGKHGLTIGGAAVLDAHGTVLRVDSRGQIIDAPNRAMVELNGGDGVLTLAGGARIDLRHGTGATVGTQPGQHDGQKRGTLELYAARTGETSGDIRIDASGSLAIDGARSIALNAVWRYDDTDPLAVIKDGLDSISGRPYREITQAYLDQKHVQSTKFMDAALANGALLHGKLAGLNNATYADALHLRPGVEIATDRDLVVQGDLDLSGYRYASLNPRTQKTGVYGSGEAGSLVLRAAGNMEVYGTINDGFAPPPLTPEEDGWALVPGVQPYNGDLVLPIGNVRVADGTSFPSGATLNYDLPMQALTLGEGVRLPAPATLAQPITLAAGTVLAADVRDAAGALLHARGTLLKSDVVLPAGTQLGAGMLLASGTALNAMLWPKGVPLPFAFENGVPRNTVLLRGALDLQRGALIPSTTRVVLEDGVGFIELRPASDGTRGRNWALAPMLAPGSESWSVRLVAGADLGAADTRIALANAGSLRLADTHYGATATKGGGTLVWSENNAWGMPSGQPVTAEDEWLCQLLDPNDCVTKTGIAWAPGNGYDFPGGTPVPEEYLPICDFTPEACIDYGSAMNSIAVHGQSLSVVRTGTGDLDLIASGDIDVRSLYGMYTAGTQSAGVDARHNQARGNANGATSVLGTGGADYESLVAGDGRVYQAWFPDGGGNLTVRAGGNLTSDMLTATTQDVSQKSTVGVGNWLWRQGDGSAQLPTAWWINFGSYAREPSGAFGADVKPSLVGFTGFGALGGGNVQIEAGGNAGMLERKGTARSQGLVVAVGSTGRVADDGSLVLTGGGDIDMRIGGGVNSSQLARGNANSSFVPNHDLQGALINLRGATQLSAGSIGGMILGGRDLKDPRAFDPFSSTRAESTGGLVLVPGDSAMRIDTLGNLVVGAAADPGRVKLQNSSPFSVGSSAYGGGGLSWFSLWTDRTAIDLFSAGGNLTPSTQMSESTQTSSMTSANVSASDYRYVYPAILRAVAPGGSIYSGAAANSSSDGVNDFASMTSLLLAPSHSGQLEMLAGDSLFMGRYPIDQSGADPAAMPGPLHPAFSGFDNNTRVASNIGTEGFRMATRTDPFRLFAFVPETYAGTAADAPRTPSRFYAMTGDIVGLRSGEILAREDGRTWYEAAAPTWVMAGRDIVGAGTVLGQPTTVSLGSGLNTGAASTGNVAIHNHAQDVSRVVAGRDILYSSFNVAGPGTLEVSAGRNIVMEDRAAVMSLGPVTPGDKRPGASIVMMAGTGAQGADYAGFLARYLGAANLADSGAALADQPGKVVKTYEAELFAWLSDKGNGLGFDGTANEAQAFFDALPAAQQRVFARQVYFAELKAGGREYNDTEGKRFGSYLRGRNATAALFPETDATGKAVSYRGDITMYGSGGVNTLFGGGIQMLTPGGAQLFGIEGDAPVAKGGVTPGVITQGAGDISLYSLGSILLGQSRIMTTFGGHILGWSAEGDINAGRGSKTTVVYTPPKREYDQWGNVTLSSNVPSTGAGIATLAPIPEVPAGDIDLIAPLGTIDAGEAGIRVSGNVNLAALQVVNAANIAVKGESVGIPTIAAVNVGALTNASAAASQAAAAAQDVLQRERASQRQALPSVFTVRVLGFGEEPAGGAGPGAGSEVRRTPAEQASYDPSGFIQMVGHGALTDAQIARLSDSERRGLPRGR</sequence>
<evidence type="ECO:0000256" key="1">
    <source>
        <dbReference type="ARBA" id="ARBA00004613"/>
    </source>
</evidence>
<dbReference type="NCBIfam" id="TIGR01901">
    <property type="entry name" value="adhes_NPXG"/>
    <property type="match status" value="1"/>
</dbReference>
<reference evidence="7" key="1">
    <citation type="submission" date="2019-12" db="EMBL/GenBank/DDBJ databases">
        <authorList>
            <person name="Cremers G."/>
        </authorList>
    </citation>
    <scope>NUCLEOTIDE SEQUENCE</scope>
    <source>
        <strain evidence="7">Vvax</strain>
    </source>
</reference>
<dbReference type="PANTHER" id="PTHR12338:SF8">
    <property type="entry name" value="HEME_HEMOPEXIN-BINDING PROTEIN"/>
    <property type="match status" value="1"/>
</dbReference>
<dbReference type="InterPro" id="IPR011050">
    <property type="entry name" value="Pectin_lyase_fold/virulence"/>
</dbReference>
<proteinExistence type="predicted"/>
<keyword evidence="2" id="KW-0964">Secreted</keyword>
<dbReference type="EMBL" id="LR743508">
    <property type="protein sequence ID" value="CAA2110478.1"/>
    <property type="molecule type" value="Genomic_DNA"/>
</dbReference>
<evidence type="ECO:0000256" key="2">
    <source>
        <dbReference type="ARBA" id="ARBA00022525"/>
    </source>
</evidence>
<evidence type="ECO:0000313" key="7">
    <source>
        <dbReference type="EMBL" id="CAA2110478.1"/>
    </source>
</evidence>
<dbReference type="GO" id="GO:0005576">
    <property type="term" value="C:extracellular region"/>
    <property type="evidence" value="ECO:0007669"/>
    <property type="project" value="UniProtKB-SubCell"/>
</dbReference>
<comment type="subcellular location">
    <subcellularLocation>
        <location evidence="1">Secreted</location>
    </subcellularLocation>
</comment>
<dbReference type="InterPro" id="IPR050909">
    <property type="entry name" value="Bact_Autotransporter_VF"/>
</dbReference>
<dbReference type="InterPro" id="IPR008638">
    <property type="entry name" value="FhaB/CdiA-like_TPS"/>
</dbReference>
<dbReference type="SMART" id="SM00912">
    <property type="entry name" value="Haemagg_act"/>
    <property type="match status" value="1"/>
</dbReference>
<evidence type="ECO:0000256" key="3">
    <source>
        <dbReference type="ARBA" id="ARBA00022729"/>
    </source>
</evidence>
<keyword evidence="3 5" id="KW-0732">Signal</keyword>
<feature type="signal peptide" evidence="5">
    <location>
        <begin position="1"/>
        <end position="33"/>
    </location>
</feature>
<organism evidence="7">
    <name type="scientific">Variovorax paradoxus</name>
    <dbReference type="NCBI Taxonomy" id="34073"/>
    <lineage>
        <taxon>Bacteria</taxon>
        <taxon>Pseudomonadati</taxon>
        <taxon>Pseudomonadota</taxon>
        <taxon>Betaproteobacteria</taxon>
        <taxon>Burkholderiales</taxon>
        <taxon>Comamonadaceae</taxon>
        <taxon>Variovorax</taxon>
    </lineage>
</organism>
<dbReference type="Pfam" id="PF05860">
    <property type="entry name" value="TPS"/>
    <property type="match status" value="1"/>
</dbReference>
<dbReference type="PANTHER" id="PTHR12338">
    <property type="entry name" value="AUTOTRANSPORTER"/>
    <property type="match status" value="1"/>
</dbReference>
<feature type="chain" id="PRO_5025334148" evidence="5">
    <location>
        <begin position="34"/>
        <end position="4176"/>
    </location>
</feature>
<dbReference type="Pfam" id="PF12545">
    <property type="entry name" value="DUF3739"/>
    <property type="match status" value="1"/>
</dbReference>
<dbReference type="RefSeq" id="WP_339095031.1">
    <property type="nucleotide sequence ID" value="NZ_LR743508.1"/>
</dbReference>